<gene>
    <name evidence="2" type="ORF">G9U51_01970</name>
</gene>
<accession>A0A967AX13</accession>
<dbReference type="InterPro" id="IPR045596">
    <property type="entry name" value="DUF6459"/>
</dbReference>
<evidence type="ECO:0000313" key="3">
    <source>
        <dbReference type="Proteomes" id="UP000744769"/>
    </source>
</evidence>
<feature type="region of interest" description="Disordered" evidence="1">
    <location>
        <begin position="1"/>
        <end position="38"/>
    </location>
</feature>
<organism evidence="2 3">
    <name type="scientific">Metallococcus carri</name>
    <dbReference type="NCBI Taxonomy" id="1656884"/>
    <lineage>
        <taxon>Bacteria</taxon>
        <taxon>Bacillati</taxon>
        <taxon>Actinomycetota</taxon>
        <taxon>Actinomycetes</taxon>
        <taxon>Micrococcales</taxon>
        <taxon>Dermacoccaceae</taxon>
        <taxon>Metallococcus</taxon>
    </lineage>
</organism>
<comment type="caution">
    <text evidence="2">The sequence shown here is derived from an EMBL/GenBank/DDBJ whole genome shotgun (WGS) entry which is preliminary data.</text>
</comment>
<proteinExistence type="predicted"/>
<dbReference type="RefSeq" id="WP_166192294.1">
    <property type="nucleotide sequence ID" value="NZ_JAAOIV010000001.1"/>
</dbReference>
<name>A0A967AX13_9MICO</name>
<protein>
    <submittedName>
        <fullName evidence="2">3-hydroxyacyl-CoA dehydrogenase</fullName>
    </submittedName>
</protein>
<evidence type="ECO:0000313" key="2">
    <source>
        <dbReference type="EMBL" id="NHN54546.1"/>
    </source>
</evidence>
<dbReference type="EMBL" id="JAAOIV010000001">
    <property type="protein sequence ID" value="NHN54546.1"/>
    <property type="molecule type" value="Genomic_DNA"/>
</dbReference>
<dbReference type="Proteomes" id="UP000744769">
    <property type="component" value="Unassembled WGS sequence"/>
</dbReference>
<dbReference type="AlphaFoldDB" id="A0A967AX13"/>
<feature type="compositionally biased region" description="Low complexity" evidence="1">
    <location>
        <begin position="7"/>
        <end position="22"/>
    </location>
</feature>
<evidence type="ECO:0000256" key="1">
    <source>
        <dbReference type="SAM" id="MobiDB-lite"/>
    </source>
</evidence>
<sequence length="171" mass="18458">MSAQPIAALPLPTLRSAPALRPAPDPDALRRRDRPGPGQAVLAVDFRGEAEDKLFGPQATATADLPDPAIWAHRLVLGVLECFAGVRSPAQLSRWVTLELRERIQRGHAAAVRRGARPLHPPKIRRLRVTEPADGVAEVTVVAISHGRPHAIAMRMSGVDGRWLVTALELG</sequence>
<reference evidence="2" key="1">
    <citation type="submission" date="2020-03" db="EMBL/GenBank/DDBJ databases">
        <title>Draft sequencing of Calidifontibacter sp. DB0510.</title>
        <authorList>
            <person name="Kim D.-U."/>
        </authorList>
    </citation>
    <scope>NUCLEOTIDE SEQUENCE</scope>
    <source>
        <strain evidence="2">DB0510</strain>
    </source>
</reference>
<keyword evidence="3" id="KW-1185">Reference proteome</keyword>
<dbReference type="Pfam" id="PF20060">
    <property type="entry name" value="DUF6459"/>
    <property type="match status" value="1"/>
</dbReference>